<keyword evidence="1" id="KW-0812">Transmembrane</keyword>
<feature type="transmembrane region" description="Helical" evidence="1">
    <location>
        <begin position="54"/>
        <end position="70"/>
    </location>
</feature>
<evidence type="ECO:0000256" key="1">
    <source>
        <dbReference type="SAM" id="Phobius"/>
    </source>
</evidence>
<dbReference type="EMBL" id="JAJEQM010000016">
    <property type="protein sequence ID" value="MCC2211318.1"/>
    <property type="molecule type" value="Genomic_DNA"/>
</dbReference>
<proteinExistence type="predicted"/>
<dbReference type="AlphaFoldDB" id="A0AAE3E0E9"/>
<comment type="caution">
    <text evidence="2">The sequence shown here is derived from an EMBL/GenBank/DDBJ whole genome shotgun (WGS) entry which is preliminary data.</text>
</comment>
<keyword evidence="1" id="KW-0472">Membrane</keyword>
<organism evidence="2 3">
    <name type="scientific">Hominilimicola fabiformis</name>
    <dbReference type="NCBI Taxonomy" id="2885356"/>
    <lineage>
        <taxon>Bacteria</taxon>
        <taxon>Bacillati</taxon>
        <taxon>Bacillota</taxon>
        <taxon>Clostridia</taxon>
        <taxon>Eubacteriales</taxon>
        <taxon>Oscillospiraceae</taxon>
        <taxon>Hominilimicola</taxon>
    </lineage>
</organism>
<name>A0AAE3E0E9_9FIRM</name>
<feature type="transmembrane region" description="Helical" evidence="1">
    <location>
        <begin position="27"/>
        <end position="47"/>
    </location>
</feature>
<sequence>MEKNKIYIPINIQTETMIFQGYGMSELFKTLAFTAITSVIWIILFIIKHSSIQLAFEIMCSMAVGVFIFVKDTTNQCIVDYIRYMIKFATTQRSYRYNNHIEDEEAYIIKKYKDSLTVEQ</sequence>
<protein>
    <submittedName>
        <fullName evidence="2">Uncharacterized protein</fullName>
    </submittedName>
</protein>
<reference evidence="2 3" key="1">
    <citation type="submission" date="2021-10" db="EMBL/GenBank/DDBJ databases">
        <title>Anaerobic single-cell dispensing facilitates the cultivation of human gut bacteria.</title>
        <authorList>
            <person name="Afrizal A."/>
        </authorList>
    </citation>
    <scope>NUCLEOTIDE SEQUENCE [LARGE SCALE GENOMIC DNA]</scope>
    <source>
        <strain evidence="2 3">CLA-AA-H232</strain>
    </source>
</reference>
<accession>A0AAE3E0E9</accession>
<dbReference type="Proteomes" id="UP001198242">
    <property type="component" value="Unassembled WGS sequence"/>
</dbReference>
<evidence type="ECO:0000313" key="2">
    <source>
        <dbReference type="EMBL" id="MCC2211318.1"/>
    </source>
</evidence>
<keyword evidence="1" id="KW-1133">Transmembrane helix</keyword>
<evidence type="ECO:0000313" key="3">
    <source>
        <dbReference type="Proteomes" id="UP001198242"/>
    </source>
</evidence>
<dbReference type="RefSeq" id="WP_022230081.1">
    <property type="nucleotide sequence ID" value="NZ_JAJEQM010000016.1"/>
</dbReference>
<gene>
    <name evidence="2" type="ORF">LKE05_11020</name>
</gene>
<keyword evidence="3" id="KW-1185">Reference proteome</keyword>